<dbReference type="EMBL" id="GBRH01256094">
    <property type="protein sequence ID" value="JAD41801.1"/>
    <property type="molecule type" value="Transcribed_RNA"/>
</dbReference>
<evidence type="ECO:0000313" key="2">
    <source>
        <dbReference type="EMBL" id="JAD41801.1"/>
    </source>
</evidence>
<sequence length="137" mass="15092">MEFHGSSLKVVPICSYDNRELPFPAVRAKVSWPRKPSRDIALVTCTSGEAEFVVKDCFALGVGGRYVNCTVSKKYENCVFVTGVPLHVTEPELYDAFCGATTRRILEIHLLRGTPTASPSVSECTEALMRELSVHAK</sequence>
<dbReference type="InterPro" id="IPR056244">
    <property type="entry name" value="RRM_DEAH11/12"/>
</dbReference>
<evidence type="ECO:0000259" key="1">
    <source>
        <dbReference type="Pfam" id="PF24637"/>
    </source>
</evidence>
<protein>
    <recommendedName>
        <fullName evidence="1">DEAH11/12 RRM domain-containing protein</fullName>
    </recommendedName>
</protein>
<proteinExistence type="predicted"/>
<accession>A0A0A8ZSM8</accession>
<dbReference type="AlphaFoldDB" id="A0A0A8ZSM8"/>
<reference evidence="2" key="1">
    <citation type="submission" date="2014-09" db="EMBL/GenBank/DDBJ databases">
        <authorList>
            <person name="Magalhaes I.L.F."/>
            <person name="Oliveira U."/>
            <person name="Santos F.R."/>
            <person name="Vidigal T.H.D.A."/>
            <person name="Brescovit A.D."/>
            <person name="Santos A.J."/>
        </authorList>
    </citation>
    <scope>NUCLEOTIDE SEQUENCE</scope>
    <source>
        <tissue evidence="2">Shoot tissue taken approximately 20 cm above the soil surface</tissue>
    </source>
</reference>
<reference evidence="2" key="2">
    <citation type="journal article" date="2015" name="Data Brief">
        <title>Shoot transcriptome of the giant reed, Arundo donax.</title>
        <authorList>
            <person name="Barrero R.A."/>
            <person name="Guerrero F.D."/>
            <person name="Moolhuijzen P."/>
            <person name="Goolsby J.A."/>
            <person name="Tidwell J."/>
            <person name="Bellgard S.E."/>
            <person name="Bellgard M.I."/>
        </authorList>
    </citation>
    <scope>NUCLEOTIDE SEQUENCE</scope>
    <source>
        <tissue evidence="2">Shoot tissue taken approximately 20 cm above the soil surface</tissue>
    </source>
</reference>
<dbReference type="Pfam" id="PF24637">
    <property type="entry name" value="RRM_DEAH11"/>
    <property type="match status" value="1"/>
</dbReference>
<organism evidence="2">
    <name type="scientific">Arundo donax</name>
    <name type="common">Giant reed</name>
    <name type="synonym">Donax arundinaceus</name>
    <dbReference type="NCBI Taxonomy" id="35708"/>
    <lineage>
        <taxon>Eukaryota</taxon>
        <taxon>Viridiplantae</taxon>
        <taxon>Streptophyta</taxon>
        <taxon>Embryophyta</taxon>
        <taxon>Tracheophyta</taxon>
        <taxon>Spermatophyta</taxon>
        <taxon>Magnoliopsida</taxon>
        <taxon>Liliopsida</taxon>
        <taxon>Poales</taxon>
        <taxon>Poaceae</taxon>
        <taxon>PACMAD clade</taxon>
        <taxon>Arundinoideae</taxon>
        <taxon>Arundineae</taxon>
        <taxon>Arundo</taxon>
    </lineage>
</organism>
<feature type="domain" description="DEAH11/12 RRM" evidence="1">
    <location>
        <begin position="33"/>
        <end position="113"/>
    </location>
</feature>
<name>A0A0A8ZSM8_ARUDO</name>